<proteinExistence type="predicted"/>
<keyword evidence="2" id="KW-1185">Reference proteome</keyword>
<dbReference type="EMBL" id="JAIQCV010000005">
    <property type="protein sequence ID" value="KAH1098142.1"/>
    <property type="molecule type" value="Genomic_DNA"/>
</dbReference>
<sequence length="50" mass="5849">VILMSTIVKRVHQAENWMVEFDYFDSITILDKASNDPLVFTINIDDFDVE</sequence>
<organism evidence="1 2">
    <name type="scientific">Gossypium stocksii</name>
    <dbReference type="NCBI Taxonomy" id="47602"/>
    <lineage>
        <taxon>Eukaryota</taxon>
        <taxon>Viridiplantae</taxon>
        <taxon>Streptophyta</taxon>
        <taxon>Embryophyta</taxon>
        <taxon>Tracheophyta</taxon>
        <taxon>Spermatophyta</taxon>
        <taxon>Magnoliopsida</taxon>
        <taxon>eudicotyledons</taxon>
        <taxon>Gunneridae</taxon>
        <taxon>Pentapetalae</taxon>
        <taxon>rosids</taxon>
        <taxon>malvids</taxon>
        <taxon>Malvales</taxon>
        <taxon>Malvaceae</taxon>
        <taxon>Malvoideae</taxon>
        <taxon>Gossypium</taxon>
    </lineage>
</organism>
<evidence type="ECO:0000313" key="2">
    <source>
        <dbReference type="Proteomes" id="UP000828251"/>
    </source>
</evidence>
<accession>A0A9D3VVN8</accession>
<feature type="non-terminal residue" evidence="1">
    <location>
        <position position="1"/>
    </location>
</feature>
<evidence type="ECO:0000313" key="1">
    <source>
        <dbReference type="EMBL" id="KAH1098142.1"/>
    </source>
</evidence>
<reference evidence="1 2" key="1">
    <citation type="journal article" date="2021" name="Plant Biotechnol. J.">
        <title>Multi-omics assisted identification of the key and species-specific regulatory components of drought-tolerant mechanisms in Gossypium stocksii.</title>
        <authorList>
            <person name="Yu D."/>
            <person name="Ke L."/>
            <person name="Zhang D."/>
            <person name="Wu Y."/>
            <person name="Sun Y."/>
            <person name="Mei J."/>
            <person name="Sun J."/>
            <person name="Sun Y."/>
        </authorList>
    </citation>
    <scope>NUCLEOTIDE SEQUENCE [LARGE SCALE GENOMIC DNA]</scope>
    <source>
        <strain evidence="2">cv. E1</strain>
        <tissue evidence="1">Leaf</tissue>
    </source>
</reference>
<gene>
    <name evidence="1" type="ORF">J1N35_015063</name>
</gene>
<protein>
    <submittedName>
        <fullName evidence="1">Uncharacterized protein</fullName>
    </submittedName>
</protein>
<dbReference type="AlphaFoldDB" id="A0A9D3VVN8"/>
<comment type="caution">
    <text evidence="1">The sequence shown here is derived from an EMBL/GenBank/DDBJ whole genome shotgun (WGS) entry which is preliminary data.</text>
</comment>
<name>A0A9D3VVN8_9ROSI</name>
<dbReference type="Proteomes" id="UP000828251">
    <property type="component" value="Unassembled WGS sequence"/>
</dbReference>